<dbReference type="eggNOG" id="COG0029">
    <property type="taxonomic scope" value="Bacteria"/>
</dbReference>
<evidence type="ECO:0000259" key="14">
    <source>
        <dbReference type="Pfam" id="PF02910"/>
    </source>
</evidence>
<dbReference type="GO" id="GO:0008734">
    <property type="term" value="F:L-aspartate oxidase activity"/>
    <property type="evidence" value="ECO:0007669"/>
    <property type="project" value="UniProtKB-UniRule"/>
</dbReference>
<dbReference type="STRING" id="251229.Chro_3497"/>
<reference evidence="15 16" key="1">
    <citation type="submission" date="2012-06" db="EMBL/GenBank/DDBJ databases">
        <title>Finished chromosome of genome of Chroococcidiopsis thermalis PCC 7203.</title>
        <authorList>
            <consortium name="US DOE Joint Genome Institute"/>
            <person name="Gugger M."/>
            <person name="Coursin T."/>
            <person name="Rippka R."/>
            <person name="Tandeau De Marsac N."/>
            <person name="Huntemann M."/>
            <person name="Wei C.-L."/>
            <person name="Han J."/>
            <person name="Detter J.C."/>
            <person name="Han C."/>
            <person name="Tapia R."/>
            <person name="Davenport K."/>
            <person name="Daligault H."/>
            <person name="Erkkila T."/>
            <person name="Gu W."/>
            <person name="Munk A.C.C."/>
            <person name="Teshima H."/>
            <person name="Xu Y."/>
            <person name="Chain P."/>
            <person name="Chen A."/>
            <person name="Krypides N."/>
            <person name="Mavromatis K."/>
            <person name="Markowitz V."/>
            <person name="Szeto E."/>
            <person name="Ivanova N."/>
            <person name="Mikhailova N."/>
            <person name="Ovchinnikova G."/>
            <person name="Pagani I."/>
            <person name="Pati A."/>
            <person name="Goodwin L."/>
            <person name="Peters L."/>
            <person name="Pitluck S."/>
            <person name="Woyke T."/>
            <person name="Kerfeld C."/>
        </authorList>
    </citation>
    <scope>NUCLEOTIDE SEQUENCE [LARGE SCALE GENOMIC DNA]</scope>
    <source>
        <strain evidence="15 16">PCC 7203</strain>
    </source>
</reference>
<proteinExistence type="inferred from homology"/>
<keyword evidence="8 12" id="KW-0274">FAD</keyword>
<evidence type="ECO:0000256" key="9">
    <source>
        <dbReference type="ARBA" id="ARBA00023002"/>
    </source>
</evidence>
<comment type="subcellular location">
    <subcellularLocation>
        <location evidence="12">Cytoplasm</location>
    </subcellularLocation>
</comment>
<dbReference type="InterPro" id="IPR037099">
    <property type="entry name" value="Fum_R/Succ_DH_flav-like_C_sf"/>
</dbReference>
<evidence type="ECO:0000256" key="10">
    <source>
        <dbReference type="ARBA" id="ARBA00048305"/>
    </source>
</evidence>
<organism evidence="15 16">
    <name type="scientific">Chroococcidiopsis thermalis (strain PCC 7203)</name>
    <dbReference type="NCBI Taxonomy" id="251229"/>
    <lineage>
        <taxon>Bacteria</taxon>
        <taxon>Bacillati</taxon>
        <taxon>Cyanobacteriota</taxon>
        <taxon>Cyanophyceae</taxon>
        <taxon>Chroococcidiopsidales</taxon>
        <taxon>Chroococcidiopsidaceae</taxon>
        <taxon>Chroococcidiopsis</taxon>
    </lineage>
</organism>
<dbReference type="Gene3D" id="1.20.58.100">
    <property type="entry name" value="Fumarate reductase/succinate dehydrogenase flavoprotein-like, C-terminal domain"/>
    <property type="match status" value="1"/>
</dbReference>
<evidence type="ECO:0000256" key="3">
    <source>
        <dbReference type="ARBA" id="ARBA00008562"/>
    </source>
</evidence>
<keyword evidence="16" id="KW-1185">Reference proteome</keyword>
<dbReference type="InParanoid" id="K9U293"/>
<dbReference type="GO" id="GO:0034628">
    <property type="term" value="P:'de novo' NAD+ biosynthetic process from L-aspartate"/>
    <property type="evidence" value="ECO:0007669"/>
    <property type="project" value="TreeGrafter"/>
</dbReference>
<evidence type="ECO:0000313" key="16">
    <source>
        <dbReference type="Proteomes" id="UP000010384"/>
    </source>
</evidence>
<comment type="catalytic activity">
    <reaction evidence="10">
        <text>L-aspartate + O2 = iminosuccinate + H2O2</text>
        <dbReference type="Rhea" id="RHEA:25876"/>
        <dbReference type="ChEBI" id="CHEBI:15379"/>
        <dbReference type="ChEBI" id="CHEBI:16240"/>
        <dbReference type="ChEBI" id="CHEBI:29991"/>
        <dbReference type="ChEBI" id="CHEBI:77875"/>
        <dbReference type="EC" id="1.4.3.16"/>
    </reaction>
    <physiologicalReaction direction="left-to-right" evidence="10">
        <dbReference type="Rhea" id="RHEA:25877"/>
    </physiologicalReaction>
</comment>
<evidence type="ECO:0000256" key="7">
    <source>
        <dbReference type="ARBA" id="ARBA00022642"/>
    </source>
</evidence>
<evidence type="ECO:0000256" key="4">
    <source>
        <dbReference type="ARBA" id="ARBA00012173"/>
    </source>
</evidence>
<dbReference type="NCBIfam" id="TIGR00551">
    <property type="entry name" value="nadB"/>
    <property type="match status" value="1"/>
</dbReference>
<feature type="domain" description="FAD-dependent oxidoreductase 2 FAD-binding" evidence="13">
    <location>
        <begin position="38"/>
        <end position="412"/>
    </location>
</feature>
<dbReference type="InterPro" id="IPR036188">
    <property type="entry name" value="FAD/NAD-bd_sf"/>
</dbReference>
<keyword evidence="9 12" id="KW-0560">Oxidoreductase</keyword>
<keyword evidence="6 12" id="KW-0285">Flavoprotein</keyword>
<evidence type="ECO:0000256" key="5">
    <source>
        <dbReference type="ARBA" id="ARBA00021901"/>
    </source>
</evidence>
<dbReference type="InterPro" id="IPR027477">
    <property type="entry name" value="Succ_DH/fumarate_Rdtase_cat_sf"/>
</dbReference>
<evidence type="ECO:0000256" key="2">
    <source>
        <dbReference type="ARBA" id="ARBA00004950"/>
    </source>
</evidence>
<dbReference type="PANTHER" id="PTHR42716">
    <property type="entry name" value="L-ASPARTATE OXIDASE"/>
    <property type="match status" value="1"/>
</dbReference>
<comment type="pathway">
    <text evidence="2 12">Cofactor biosynthesis; NAD(+) biosynthesis; iminoaspartate from L-aspartate (oxidase route): step 1/1.</text>
</comment>
<name>K9U293_CHRTP</name>
<evidence type="ECO:0000256" key="12">
    <source>
        <dbReference type="RuleBase" id="RU362049"/>
    </source>
</evidence>
<dbReference type="SUPFAM" id="SSF51905">
    <property type="entry name" value="FAD/NAD(P)-binding domain"/>
    <property type="match status" value="1"/>
</dbReference>
<dbReference type="SUPFAM" id="SSF46977">
    <property type="entry name" value="Succinate dehydrogenase/fumarate reductase flavoprotein C-terminal domain"/>
    <property type="match status" value="1"/>
</dbReference>
<dbReference type="GO" id="GO:0033765">
    <property type="term" value="F:steroid dehydrogenase activity, acting on the CH-CH group of donors"/>
    <property type="evidence" value="ECO:0007669"/>
    <property type="project" value="UniProtKB-ARBA"/>
</dbReference>
<comment type="similarity">
    <text evidence="3 12">Belongs to the FAD-dependent oxidoreductase 2 family. NadB subfamily.</text>
</comment>
<dbReference type="PANTHER" id="PTHR42716:SF2">
    <property type="entry name" value="L-ASPARTATE OXIDASE, CHLOROPLASTIC"/>
    <property type="match status" value="1"/>
</dbReference>
<dbReference type="SUPFAM" id="SSF56425">
    <property type="entry name" value="Succinate dehydrogenase/fumarate reductase flavoprotein, catalytic domain"/>
    <property type="match status" value="1"/>
</dbReference>
<dbReference type="GO" id="GO:0005737">
    <property type="term" value="C:cytoplasm"/>
    <property type="evidence" value="ECO:0007669"/>
    <property type="project" value="UniProtKB-SubCell"/>
</dbReference>
<comment type="cofactor">
    <cofactor evidence="1 12">
        <name>FAD</name>
        <dbReference type="ChEBI" id="CHEBI:57692"/>
    </cofactor>
</comment>
<dbReference type="PATRIC" id="fig|251229.3.peg.4076"/>
<evidence type="ECO:0000256" key="6">
    <source>
        <dbReference type="ARBA" id="ARBA00022630"/>
    </source>
</evidence>
<dbReference type="InterPro" id="IPR003953">
    <property type="entry name" value="FAD-dep_OxRdtase_2_FAD-bd"/>
</dbReference>
<dbReference type="AlphaFoldDB" id="K9U293"/>
<dbReference type="Pfam" id="PF02910">
    <property type="entry name" value="Succ_DH_flav_C"/>
    <property type="match status" value="1"/>
</dbReference>
<evidence type="ECO:0000256" key="8">
    <source>
        <dbReference type="ARBA" id="ARBA00022827"/>
    </source>
</evidence>
<dbReference type="UniPathway" id="UPA00253">
    <property type="reaction ID" value="UER00326"/>
</dbReference>
<dbReference type="InterPro" id="IPR015939">
    <property type="entry name" value="Fum_Rdtase/Succ_DH_flav-like_C"/>
</dbReference>
<evidence type="ECO:0000313" key="15">
    <source>
        <dbReference type="EMBL" id="AFY88955.1"/>
    </source>
</evidence>
<evidence type="ECO:0000256" key="1">
    <source>
        <dbReference type="ARBA" id="ARBA00001974"/>
    </source>
</evidence>
<evidence type="ECO:0000259" key="13">
    <source>
        <dbReference type="Pfam" id="PF00890"/>
    </source>
</evidence>
<keyword evidence="7 12" id="KW-0662">Pyridine nucleotide biosynthesis</keyword>
<dbReference type="Pfam" id="PF00890">
    <property type="entry name" value="FAD_binding_2"/>
    <property type="match status" value="1"/>
</dbReference>
<sequence>MVICVETLHVTSLQRYSVNQQLSTINQQPLLQNLNHFDVIVVGAGAAGLYTALCLPSHFRVGLIAKETINLSASDWAQGGIAAAIAADDSPQLHVEDTLQAGAGLCDRASVEFLAHKAPESIQSLVGMGVAFDRRDRELALTIEAAHSRRRVLHAADTTGRQVIATLTARVLERQNIQVIPQTIVLSLWLNPQTGHCEGISLFDSNRILWLRARAVVLATGGGGQVFAQTTNPKLSTGDGVAIAWRAGAMLRDLEFVQFHPTALTKPGADRFLISEAVRGEGAHLMDDTGKRFAFDYHPAGELAPRDVVSRAIYSHLQRTSADPATACVWLDLRSIPEAKIRQRFPNIIQVCQHWGIDVFQEPIPVAPAAHYWMGGIAADLTNRTSIPGLYAVGETASTGVHGANRLASNSLLECVVFGAQMALLKDEVEGRKDEYTGSDFSLYPLSFSLSEIDWLSQQTTIEAIRYELPRLVWQSAGICREQQGLERAIAQVQLWQQAFITLPLSQFLLQLPPGQPAHINVSDLSANLPANSLEIEQSLRLWSETRNLLDIAYLILKSAAFRTESRGGHYRLDYPHTDPHWQAHTLIQYEQWWKSEPTAT</sequence>
<accession>K9U293</accession>
<dbReference type="Gene3D" id="3.50.50.60">
    <property type="entry name" value="FAD/NAD(P)-binding domain"/>
    <property type="match status" value="1"/>
</dbReference>
<evidence type="ECO:0000256" key="11">
    <source>
        <dbReference type="NCBIfam" id="TIGR00551"/>
    </source>
</evidence>
<dbReference type="FunFam" id="3.90.700.10:FF:000002">
    <property type="entry name" value="L-aspartate oxidase"/>
    <property type="match status" value="1"/>
</dbReference>
<dbReference type="HOGENOM" id="CLU_014312_3_0_3"/>
<dbReference type="EC" id="1.4.3.16" evidence="4 11"/>
<dbReference type="Gene3D" id="3.90.700.10">
    <property type="entry name" value="Succinate dehydrogenase/fumarate reductase flavoprotein, catalytic domain"/>
    <property type="match status" value="1"/>
</dbReference>
<gene>
    <name evidence="15" type="ORF">Chro_3497</name>
</gene>
<feature type="domain" description="Fumarate reductase/succinate dehydrogenase flavoprotein-like C-terminal" evidence="14">
    <location>
        <begin position="528"/>
        <end position="591"/>
    </location>
</feature>
<dbReference type="NCBIfam" id="NF005636">
    <property type="entry name" value="PRK07395.1"/>
    <property type="match status" value="1"/>
</dbReference>
<dbReference type="Proteomes" id="UP000010384">
    <property type="component" value="Chromosome"/>
</dbReference>
<dbReference type="InterPro" id="IPR005288">
    <property type="entry name" value="NadB"/>
</dbReference>
<comment type="function">
    <text evidence="12">Catalyzes the oxidation of L-aspartate to iminoaspartate.</text>
</comment>
<dbReference type="FunCoup" id="K9U293">
    <property type="interactions" value="395"/>
</dbReference>
<dbReference type="EMBL" id="CP003597">
    <property type="protein sequence ID" value="AFY88955.1"/>
    <property type="molecule type" value="Genomic_DNA"/>
</dbReference>
<dbReference type="PRINTS" id="PR00368">
    <property type="entry name" value="FADPNR"/>
</dbReference>
<protein>
    <recommendedName>
        <fullName evidence="5 11">L-aspartate oxidase</fullName>
        <ecNumber evidence="4 11">1.4.3.16</ecNumber>
    </recommendedName>
</protein>
<dbReference type="KEGG" id="cthe:Chro_3497"/>